<evidence type="ECO:0000256" key="1">
    <source>
        <dbReference type="SAM" id="Phobius"/>
    </source>
</evidence>
<evidence type="ECO:0000313" key="3">
    <source>
        <dbReference type="Proteomes" id="UP001589858"/>
    </source>
</evidence>
<dbReference type="EMBL" id="JBHLTM010000028">
    <property type="protein sequence ID" value="MFC0684724.1"/>
    <property type="molecule type" value="Genomic_DNA"/>
</dbReference>
<name>A0ABV6S661_9SPHN</name>
<feature type="transmembrane region" description="Helical" evidence="1">
    <location>
        <begin position="6"/>
        <end position="23"/>
    </location>
</feature>
<keyword evidence="1" id="KW-1133">Transmembrane helix</keyword>
<feature type="transmembrane region" description="Helical" evidence="1">
    <location>
        <begin position="32"/>
        <end position="56"/>
    </location>
</feature>
<keyword evidence="3" id="KW-1185">Reference proteome</keyword>
<accession>A0ABV6S661</accession>
<dbReference type="RefSeq" id="WP_267222102.1">
    <property type="nucleotide sequence ID" value="NZ_JAPCWC010000013.1"/>
</dbReference>
<sequence>MIYLLGLFFLVFPVLFAGGLLRWRKDWSRRRIVLVSASPLAALIAAPCVLVFVLTFTATPRQCVIDRCDEDRDTAVGGLLIALGGFVGGVLTAGGAVYLARRNAPVPEADIFT</sequence>
<organism evidence="2 3">
    <name type="scientific">Novosphingobium clariflavum</name>
    <dbReference type="NCBI Taxonomy" id="2029884"/>
    <lineage>
        <taxon>Bacteria</taxon>
        <taxon>Pseudomonadati</taxon>
        <taxon>Pseudomonadota</taxon>
        <taxon>Alphaproteobacteria</taxon>
        <taxon>Sphingomonadales</taxon>
        <taxon>Sphingomonadaceae</taxon>
        <taxon>Novosphingobium</taxon>
    </lineage>
</organism>
<evidence type="ECO:0000313" key="2">
    <source>
        <dbReference type="EMBL" id="MFC0684724.1"/>
    </source>
</evidence>
<feature type="transmembrane region" description="Helical" evidence="1">
    <location>
        <begin position="76"/>
        <end position="100"/>
    </location>
</feature>
<keyword evidence="1" id="KW-0472">Membrane</keyword>
<gene>
    <name evidence="2" type="ORF">ACFFF8_08970</name>
</gene>
<proteinExistence type="predicted"/>
<dbReference type="Proteomes" id="UP001589858">
    <property type="component" value="Unassembled WGS sequence"/>
</dbReference>
<protein>
    <submittedName>
        <fullName evidence="2">Uncharacterized protein</fullName>
    </submittedName>
</protein>
<comment type="caution">
    <text evidence="2">The sequence shown here is derived from an EMBL/GenBank/DDBJ whole genome shotgun (WGS) entry which is preliminary data.</text>
</comment>
<keyword evidence="1" id="KW-0812">Transmembrane</keyword>
<reference evidence="2 3" key="1">
    <citation type="submission" date="2024-09" db="EMBL/GenBank/DDBJ databases">
        <authorList>
            <person name="Sun Q."/>
            <person name="Mori K."/>
        </authorList>
    </citation>
    <scope>NUCLEOTIDE SEQUENCE [LARGE SCALE GENOMIC DNA]</scope>
    <source>
        <strain evidence="2 3">CICC 11035S</strain>
    </source>
</reference>